<comment type="caution">
    <text evidence="4">The sequence shown here is derived from an EMBL/GenBank/DDBJ whole genome shotgun (WGS) entry which is preliminary data.</text>
</comment>
<dbReference type="Proteomes" id="UP001200741">
    <property type="component" value="Unassembled WGS sequence"/>
</dbReference>
<keyword evidence="2" id="KW-0378">Hydrolase</keyword>
<dbReference type="Pfam" id="PF00756">
    <property type="entry name" value="Esterase"/>
    <property type="match status" value="1"/>
</dbReference>
<dbReference type="EMBL" id="JAJTWU010000002">
    <property type="protein sequence ID" value="MCE4553755.1"/>
    <property type="molecule type" value="Genomic_DNA"/>
</dbReference>
<dbReference type="InterPro" id="IPR029058">
    <property type="entry name" value="AB_hydrolase_fold"/>
</dbReference>
<keyword evidence="3" id="KW-0732">Signal</keyword>
<dbReference type="PANTHER" id="PTHR40841:SF2">
    <property type="entry name" value="SIDEROPHORE-DEGRADING ESTERASE (EUROFUNG)"/>
    <property type="match status" value="1"/>
</dbReference>
<proteinExistence type="inferred from homology"/>
<sequence length="287" mass="31880">MKRLALSLALALGALPALAAPAPVYPPHVVPRTQLRVLPPTPEGRHYQLHVHLPASFAREPQRRYPVLYVTDGYWDFTTFINAYNSKVADRVVPEFIIVGLGYAGDNPDYDMLRRWDLPPMKLPQPGDTGHADKFLATLEHEIIPLVERDYRADPAHRVLAGSSLGGLFTLYAMYTKPALFQGYIAASPAVNVADDWIIRQARAYAATGKPIPARLYVTGAELEWPAYLAGIQRYMALLPELNHPGLVFESRIIDGERHSGTKPESYARGMKFVFAPLAPETGPQKD</sequence>
<dbReference type="InterPro" id="IPR052558">
    <property type="entry name" value="Siderophore_Hydrolase_D"/>
</dbReference>
<organism evidence="4 5">
    <name type="scientific">Pelomonas cellulosilytica</name>
    <dbReference type="NCBI Taxonomy" id="2906762"/>
    <lineage>
        <taxon>Bacteria</taxon>
        <taxon>Pseudomonadati</taxon>
        <taxon>Pseudomonadota</taxon>
        <taxon>Betaproteobacteria</taxon>
        <taxon>Burkholderiales</taxon>
        <taxon>Sphaerotilaceae</taxon>
        <taxon>Roseateles</taxon>
    </lineage>
</organism>
<dbReference type="RefSeq" id="WP_233370470.1">
    <property type="nucleotide sequence ID" value="NZ_JAJTWU010000002.1"/>
</dbReference>
<feature type="chain" id="PRO_5045955368" description="Alpha/beta hydrolase" evidence="3">
    <location>
        <begin position="20"/>
        <end position="287"/>
    </location>
</feature>
<dbReference type="Gene3D" id="3.40.50.1820">
    <property type="entry name" value="alpha/beta hydrolase"/>
    <property type="match status" value="1"/>
</dbReference>
<evidence type="ECO:0000313" key="4">
    <source>
        <dbReference type="EMBL" id="MCE4553755.1"/>
    </source>
</evidence>
<protein>
    <recommendedName>
        <fullName evidence="6">Alpha/beta hydrolase</fullName>
    </recommendedName>
</protein>
<name>A0ABS8XWV1_9BURK</name>
<evidence type="ECO:0008006" key="6">
    <source>
        <dbReference type="Google" id="ProtNLM"/>
    </source>
</evidence>
<evidence type="ECO:0000256" key="2">
    <source>
        <dbReference type="ARBA" id="ARBA00022801"/>
    </source>
</evidence>
<dbReference type="InterPro" id="IPR000801">
    <property type="entry name" value="Esterase-like"/>
</dbReference>
<reference evidence="4 5" key="1">
    <citation type="submission" date="2021-12" db="EMBL/GenBank/DDBJ databases">
        <title>Genome seq of P8.</title>
        <authorList>
            <person name="Seo T."/>
        </authorList>
    </citation>
    <scope>NUCLEOTIDE SEQUENCE [LARGE SCALE GENOMIC DNA]</scope>
    <source>
        <strain evidence="4 5">P8</strain>
    </source>
</reference>
<evidence type="ECO:0000256" key="1">
    <source>
        <dbReference type="ARBA" id="ARBA00005622"/>
    </source>
</evidence>
<evidence type="ECO:0000313" key="5">
    <source>
        <dbReference type="Proteomes" id="UP001200741"/>
    </source>
</evidence>
<comment type="similarity">
    <text evidence="1">Belongs to the esterase D family.</text>
</comment>
<evidence type="ECO:0000256" key="3">
    <source>
        <dbReference type="SAM" id="SignalP"/>
    </source>
</evidence>
<accession>A0ABS8XWV1</accession>
<keyword evidence="5" id="KW-1185">Reference proteome</keyword>
<dbReference type="SUPFAM" id="SSF53474">
    <property type="entry name" value="alpha/beta-Hydrolases"/>
    <property type="match status" value="1"/>
</dbReference>
<gene>
    <name evidence="4" type="ORF">LXT13_04750</name>
</gene>
<dbReference type="PANTHER" id="PTHR40841">
    <property type="entry name" value="SIDEROPHORE TRIACETYLFUSARININE C ESTERASE"/>
    <property type="match status" value="1"/>
</dbReference>
<feature type="signal peptide" evidence="3">
    <location>
        <begin position="1"/>
        <end position="19"/>
    </location>
</feature>